<dbReference type="Proteomes" id="UP000594263">
    <property type="component" value="Unplaced"/>
</dbReference>
<protein>
    <submittedName>
        <fullName evidence="9">Uncharacterized protein</fullName>
    </submittedName>
</protein>
<dbReference type="Pfam" id="PF23082">
    <property type="entry name" value="Myb_DNA-binding_2"/>
    <property type="match status" value="1"/>
</dbReference>
<keyword evidence="10" id="KW-1185">Reference proteome</keyword>
<dbReference type="PROSITE" id="PS51294">
    <property type="entry name" value="HTH_MYB"/>
    <property type="match status" value="1"/>
</dbReference>
<keyword evidence="3" id="KW-0238">DNA-binding</keyword>
<dbReference type="SUPFAM" id="SSF46689">
    <property type="entry name" value="Homeodomain-like"/>
    <property type="match status" value="2"/>
</dbReference>
<keyword evidence="2" id="KW-0805">Transcription regulation</keyword>
<dbReference type="InterPro" id="IPR001005">
    <property type="entry name" value="SANT/Myb"/>
</dbReference>
<dbReference type="PROSITE" id="PS50090">
    <property type="entry name" value="MYB_LIKE"/>
    <property type="match status" value="2"/>
</dbReference>
<dbReference type="OMA" id="EEGLMCM"/>
<evidence type="ECO:0000256" key="5">
    <source>
        <dbReference type="ARBA" id="ARBA00023242"/>
    </source>
</evidence>
<dbReference type="PROSITE" id="PS51293">
    <property type="entry name" value="SANT"/>
    <property type="match status" value="2"/>
</dbReference>
<evidence type="ECO:0000256" key="1">
    <source>
        <dbReference type="ARBA" id="ARBA00004123"/>
    </source>
</evidence>
<proteinExistence type="predicted"/>
<evidence type="ECO:0000313" key="10">
    <source>
        <dbReference type="Proteomes" id="UP000594263"/>
    </source>
</evidence>
<dbReference type="InterPro" id="IPR017884">
    <property type="entry name" value="SANT_dom"/>
</dbReference>
<dbReference type="SMART" id="SM00717">
    <property type="entry name" value="SANT"/>
    <property type="match status" value="2"/>
</dbReference>
<evidence type="ECO:0000259" key="6">
    <source>
        <dbReference type="PROSITE" id="PS50090"/>
    </source>
</evidence>
<feature type="domain" description="Myb-like" evidence="6">
    <location>
        <begin position="113"/>
        <end position="165"/>
    </location>
</feature>
<keyword evidence="4" id="KW-0804">Transcription</keyword>
<evidence type="ECO:0000259" key="7">
    <source>
        <dbReference type="PROSITE" id="PS51293"/>
    </source>
</evidence>
<dbReference type="PANTHER" id="PTHR44042">
    <property type="entry name" value="DUPLICATED HOMEODOMAIN-LIKE SUPERFAMILY PROTEIN-RELATED"/>
    <property type="match status" value="1"/>
</dbReference>
<feature type="domain" description="SANT" evidence="7">
    <location>
        <begin position="17"/>
        <end position="70"/>
    </location>
</feature>
<sequence length="269" mass="30814">MYQTFQLQNSNWLPQKSHSSYWTREENKLFESALAIYDKNTPDRWEKVAQMIPGKSVKDVISQYKELEDDVINIEAGLVPTPGYLTSSFTLELGDDRDFDVLRKKSRARSADREKKKGLPWTEDEHRRFLMGLLKHGKGDWRSISRNFVASKTPTQVASHAQKYFLRLNSGLKDKRRPSIHDITTTNLSNAPPSHDSGLAAFDQFVVLPPREKEQNVALDWNQHGNLSVMGFEPNLPPAPYESLYGYGIHVGSHNPMFEVQSARQRIRG</sequence>
<dbReference type="InterPro" id="IPR009057">
    <property type="entry name" value="Homeodomain-like_sf"/>
</dbReference>
<dbReference type="PANTHER" id="PTHR44042:SF6">
    <property type="entry name" value="DUPLICATED HOMEODOMAIN-LIKE SUPERFAMILY PROTEIN"/>
    <property type="match status" value="1"/>
</dbReference>
<dbReference type="Gene3D" id="1.10.10.60">
    <property type="entry name" value="Homeodomain-like"/>
    <property type="match status" value="2"/>
</dbReference>
<name>A0A7N0UAQ5_KALFE</name>
<dbReference type="FunFam" id="1.10.10.60:FF:000009">
    <property type="entry name" value="transcription factor MYB1R1"/>
    <property type="match status" value="1"/>
</dbReference>
<reference evidence="9" key="1">
    <citation type="submission" date="2021-01" db="UniProtKB">
        <authorList>
            <consortium name="EnsemblPlants"/>
        </authorList>
    </citation>
    <scope>IDENTIFICATION</scope>
</reference>
<feature type="domain" description="HTH myb-type" evidence="8">
    <location>
        <begin position="113"/>
        <end position="169"/>
    </location>
</feature>
<dbReference type="FunFam" id="1.10.10.60:FF:000154">
    <property type="entry name" value="Transcription factor SRM1"/>
    <property type="match status" value="1"/>
</dbReference>
<dbReference type="Pfam" id="PF00249">
    <property type="entry name" value="Myb_DNA-binding"/>
    <property type="match status" value="1"/>
</dbReference>
<dbReference type="GO" id="GO:0003677">
    <property type="term" value="F:DNA binding"/>
    <property type="evidence" value="ECO:0007669"/>
    <property type="project" value="UniProtKB-KW"/>
</dbReference>
<evidence type="ECO:0000256" key="4">
    <source>
        <dbReference type="ARBA" id="ARBA00023163"/>
    </source>
</evidence>
<feature type="domain" description="SANT" evidence="7">
    <location>
        <begin position="121"/>
        <end position="169"/>
    </location>
</feature>
<dbReference type="NCBIfam" id="TIGR01557">
    <property type="entry name" value="myb_SHAQKYF"/>
    <property type="match status" value="1"/>
</dbReference>
<dbReference type="GO" id="GO:0005634">
    <property type="term" value="C:nucleus"/>
    <property type="evidence" value="ECO:0007669"/>
    <property type="project" value="UniProtKB-SubCell"/>
</dbReference>
<organism evidence="9 10">
    <name type="scientific">Kalanchoe fedtschenkoi</name>
    <name type="common">Lavender scallops</name>
    <name type="synonym">South American air plant</name>
    <dbReference type="NCBI Taxonomy" id="63787"/>
    <lineage>
        <taxon>Eukaryota</taxon>
        <taxon>Viridiplantae</taxon>
        <taxon>Streptophyta</taxon>
        <taxon>Embryophyta</taxon>
        <taxon>Tracheophyta</taxon>
        <taxon>Spermatophyta</taxon>
        <taxon>Magnoliopsida</taxon>
        <taxon>eudicotyledons</taxon>
        <taxon>Gunneridae</taxon>
        <taxon>Pentapetalae</taxon>
        <taxon>Saxifragales</taxon>
        <taxon>Crassulaceae</taxon>
        <taxon>Kalanchoe</taxon>
    </lineage>
</organism>
<dbReference type="Gramene" id="Kaladp0059s0055.1.v1.1">
    <property type="protein sequence ID" value="Kaladp0059s0055.1.v1.1"/>
    <property type="gene ID" value="Kaladp0059s0055.v1.1"/>
</dbReference>
<dbReference type="InterPro" id="IPR017930">
    <property type="entry name" value="Myb_dom"/>
</dbReference>
<feature type="domain" description="Myb-like" evidence="6">
    <location>
        <begin position="22"/>
        <end position="68"/>
    </location>
</feature>
<dbReference type="CDD" id="cd00167">
    <property type="entry name" value="SANT"/>
    <property type="match status" value="2"/>
</dbReference>
<evidence type="ECO:0000313" key="9">
    <source>
        <dbReference type="EnsemblPlants" id="Kaladp0059s0055.1.v1.1"/>
    </source>
</evidence>
<comment type="subcellular location">
    <subcellularLocation>
        <location evidence="1">Nucleus</location>
    </subcellularLocation>
</comment>
<dbReference type="AlphaFoldDB" id="A0A7N0UAQ5"/>
<dbReference type="EnsemblPlants" id="Kaladp0059s0055.1.v1.1">
    <property type="protein sequence ID" value="Kaladp0059s0055.1.v1.1"/>
    <property type="gene ID" value="Kaladp0059s0055.v1.1"/>
</dbReference>
<evidence type="ECO:0000259" key="8">
    <source>
        <dbReference type="PROSITE" id="PS51294"/>
    </source>
</evidence>
<accession>A0A7N0UAQ5</accession>
<dbReference type="InterPro" id="IPR006447">
    <property type="entry name" value="Myb_dom_plants"/>
</dbReference>
<evidence type="ECO:0000256" key="3">
    <source>
        <dbReference type="ARBA" id="ARBA00023125"/>
    </source>
</evidence>
<evidence type="ECO:0000256" key="2">
    <source>
        <dbReference type="ARBA" id="ARBA00023015"/>
    </source>
</evidence>
<keyword evidence="5" id="KW-0539">Nucleus</keyword>